<reference evidence="1 2" key="1">
    <citation type="submission" date="2021-01" db="EMBL/GenBank/DDBJ databases">
        <title>Genomic Encyclopedia of Type Strains, Phase IV (KMG-IV): sequencing the most valuable type-strain genomes for metagenomic binning, comparative biology and taxonomic classification.</title>
        <authorList>
            <person name="Goeker M."/>
        </authorList>
    </citation>
    <scope>NUCLEOTIDE SEQUENCE [LARGE SCALE GENOMIC DNA]</scope>
    <source>
        <strain evidence="1 2">DSM 104297</strain>
    </source>
</reference>
<comment type="caution">
    <text evidence="1">The sequence shown here is derived from an EMBL/GenBank/DDBJ whole genome shotgun (WGS) entry which is preliminary data.</text>
</comment>
<organism evidence="1 2">
    <name type="scientific">Priestia iocasae</name>
    <dbReference type="NCBI Taxonomy" id="2291674"/>
    <lineage>
        <taxon>Bacteria</taxon>
        <taxon>Bacillati</taxon>
        <taxon>Bacillota</taxon>
        <taxon>Bacilli</taxon>
        <taxon>Bacillales</taxon>
        <taxon>Bacillaceae</taxon>
        <taxon>Priestia</taxon>
    </lineage>
</organism>
<evidence type="ECO:0000313" key="2">
    <source>
        <dbReference type="Proteomes" id="UP000809829"/>
    </source>
</evidence>
<proteinExistence type="predicted"/>
<name>A0ABS2QSU0_9BACI</name>
<sequence length="53" mass="6031">MMYYGYNGNQKLPVTKNAHQMKQVSQSPKIYSYPSYQPVQKSSCGCGSKLPKR</sequence>
<dbReference type="EMBL" id="JAFBFC010000002">
    <property type="protein sequence ID" value="MBM7702534.1"/>
    <property type="molecule type" value="Genomic_DNA"/>
</dbReference>
<evidence type="ECO:0000313" key="1">
    <source>
        <dbReference type="EMBL" id="MBM7702534.1"/>
    </source>
</evidence>
<dbReference type="Proteomes" id="UP000809829">
    <property type="component" value="Unassembled WGS sequence"/>
</dbReference>
<accession>A0ABS2QSU0</accession>
<gene>
    <name evidence="1" type="ORF">JOC83_001368</name>
</gene>
<protein>
    <submittedName>
        <fullName evidence="1">Uncharacterized protein</fullName>
    </submittedName>
</protein>
<dbReference type="RefSeq" id="WP_205186077.1">
    <property type="nucleotide sequence ID" value="NZ_JAFBFC010000002.1"/>
</dbReference>
<keyword evidence="2" id="KW-1185">Reference proteome</keyword>